<reference evidence="2" key="1">
    <citation type="submission" date="2021-02" db="EMBL/GenBank/DDBJ databases">
        <authorList>
            <person name="Nowell W R."/>
        </authorList>
    </citation>
    <scope>NUCLEOTIDE SEQUENCE</scope>
</reference>
<evidence type="ECO:0000256" key="1">
    <source>
        <dbReference type="SAM" id="MobiDB-lite"/>
    </source>
</evidence>
<feature type="compositionally biased region" description="Polar residues" evidence="1">
    <location>
        <begin position="102"/>
        <end position="111"/>
    </location>
</feature>
<dbReference type="AlphaFoldDB" id="A0A8S2TW56"/>
<evidence type="ECO:0000313" key="3">
    <source>
        <dbReference type="Proteomes" id="UP000681967"/>
    </source>
</evidence>
<comment type="caution">
    <text evidence="2">The sequence shown here is derived from an EMBL/GenBank/DDBJ whole genome shotgun (WGS) entry which is preliminary data.</text>
</comment>
<proteinExistence type="predicted"/>
<dbReference type="Proteomes" id="UP000681967">
    <property type="component" value="Unassembled WGS sequence"/>
</dbReference>
<gene>
    <name evidence="2" type="ORF">BYL167_LOCUS27583</name>
</gene>
<accession>A0A8S2TW56</accession>
<protein>
    <submittedName>
        <fullName evidence="2">Uncharacterized protein</fullName>
    </submittedName>
</protein>
<feature type="compositionally biased region" description="Low complexity" evidence="1">
    <location>
        <begin position="117"/>
        <end position="130"/>
    </location>
</feature>
<evidence type="ECO:0000313" key="2">
    <source>
        <dbReference type="EMBL" id="CAF4303240.1"/>
    </source>
</evidence>
<name>A0A8S2TW56_9BILA</name>
<feature type="region of interest" description="Disordered" evidence="1">
    <location>
        <begin position="97"/>
        <end position="136"/>
    </location>
</feature>
<dbReference type="EMBL" id="CAJOBH010036114">
    <property type="protein sequence ID" value="CAF4303240.1"/>
    <property type="molecule type" value="Genomic_DNA"/>
</dbReference>
<organism evidence="2 3">
    <name type="scientific">Rotaria magnacalcarata</name>
    <dbReference type="NCBI Taxonomy" id="392030"/>
    <lineage>
        <taxon>Eukaryota</taxon>
        <taxon>Metazoa</taxon>
        <taxon>Spiralia</taxon>
        <taxon>Gnathifera</taxon>
        <taxon>Rotifera</taxon>
        <taxon>Eurotatoria</taxon>
        <taxon>Bdelloidea</taxon>
        <taxon>Philodinida</taxon>
        <taxon>Philodinidae</taxon>
        <taxon>Rotaria</taxon>
    </lineage>
</organism>
<sequence length="150" mass="17240">MSSQNLILDTSILPTDILSFSDDHFYRVVEKIAGSAEAKLLEIQGIRTLRDIKRLICFEADDLSYMIKPGCRGSIRYLYKLLHQKHEEHQKNITLKFKRNKQSNSPENSQPIHDLSQDSSQAGSISSHQQPLTTAGSFLPHNKQYFYFQL</sequence>